<sequence length="220" mass="24329">MPEFTPTERSRVRRRPQRAAYDEATVYKVLDAGILAHVGYVLDGQPFVTPTAYWRKGRRLYWHGAAASRMLRAVGEGQPVCLTVSFLDGFVLARSGFRHSLNYRSVLAFGRARLVEDLEAKRLAMDDFIERLYPGRTTSLRPATEAELKQIALAEMTIEEASAKQRAGGPIDYAPDEGWPAWWGEIPLDQRLGAPKPAGLAAGAAPRVALEAEAPCAFPF</sequence>
<dbReference type="PANTHER" id="PTHR34071">
    <property type="entry name" value="5-NITROIMIDAZOLE ANTIBIOTICS RESISTANCE PROTEIN, NIMA-FAMILY-RELATED PROTEIN-RELATED"/>
    <property type="match status" value="1"/>
</dbReference>
<accession>A0A328AGH3</accession>
<protein>
    <submittedName>
        <fullName evidence="1">Pyridoxamine 5'-phosphate oxidase family protein</fullName>
    </submittedName>
</protein>
<proteinExistence type="predicted"/>
<dbReference type="RefSeq" id="WP_111527433.1">
    <property type="nucleotide sequence ID" value="NZ_JBHRSG010000005.1"/>
</dbReference>
<dbReference type="Gene3D" id="2.30.110.10">
    <property type="entry name" value="Electron Transport, Fmn-binding Protein, Chain A"/>
    <property type="match status" value="1"/>
</dbReference>
<reference evidence="2" key="1">
    <citation type="submission" date="2018-05" db="EMBL/GenBank/DDBJ databases">
        <authorList>
            <person name="Li X."/>
        </authorList>
    </citation>
    <scope>NUCLEOTIDE SEQUENCE [LARGE SCALE GENOMIC DNA]</scope>
    <source>
        <strain evidence="2">LX32</strain>
    </source>
</reference>
<dbReference type="Proteomes" id="UP000249254">
    <property type="component" value="Unassembled WGS sequence"/>
</dbReference>
<keyword evidence="2" id="KW-1185">Reference proteome</keyword>
<dbReference type="InterPro" id="IPR024747">
    <property type="entry name" value="Pyridox_Oxase-rel"/>
</dbReference>
<dbReference type="SUPFAM" id="SSF50475">
    <property type="entry name" value="FMN-binding split barrel"/>
    <property type="match status" value="1"/>
</dbReference>
<dbReference type="OrthoDB" id="116031at2"/>
<name>A0A328AGH3_9CAUL</name>
<comment type="caution">
    <text evidence="1">The sequence shown here is derived from an EMBL/GenBank/DDBJ whole genome shotgun (WGS) entry which is preliminary data.</text>
</comment>
<dbReference type="InterPro" id="IPR012349">
    <property type="entry name" value="Split_barrel_FMN-bd"/>
</dbReference>
<organism evidence="1 2">
    <name type="scientific">Phenylobacterium soli</name>
    <dbReference type="NCBI Taxonomy" id="2170551"/>
    <lineage>
        <taxon>Bacteria</taxon>
        <taxon>Pseudomonadati</taxon>
        <taxon>Pseudomonadota</taxon>
        <taxon>Alphaproteobacteria</taxon>
        <taxon>Caulobacterales</taxon>
        <taxon>Caulobacteraceae</taxon>
        <taxon>Phenylobacterium</taxon>
    </lineage>
</organism>
<dbReference type="AlphaFoldDB" id="A0A328AGH3"/>
<evidence type="ECO:0000313" key="2">
    <source>
        <dbReference type="Proteomes" id="UP000249254"/>
    </source>
</evidence>
<evidence type="ECO:0000313" key="1">
    <source>
        <dbReference type="EMBL" id="RAK53681.1"/>
    </source>
</evidence>
<dbReference type="PANTHER" id="PTHR34071:SF2">
    <property type="entry name" value="FLAVIN-NUCLEOTIDE-BINDING PROTEIN"/>
    <property type="match status" value="1"/>
</dbReference>
<gene>
    <name evidence="1" type="ORF">DJ017_03630</name>
</gene>
<dbReference type="EMBL" id="QFYQ01000001">
    <property type="protein sequence ID" value="RAK53681.1"/>
    <property type="molecule type" value="Genomic_DNA"/>
</dbReference>
<dbReference type="Pfam" id="PF12900">
    <property type="entry name" value="Pyridox_ox_2"/>
    <property type="match status" value="1"/>
</dbReference>